<dbReference type="PROSITE" id="PS50039">
    <property type="entry name" value="FORK_HEAD_3"/>
    <property type="match status" value="1"/>
</dbReference>
<dbReference type="GeneID" id="89925862"/>
<dbReference type="InterPro" id="IPR038883">
    <property type="entry name" value="AN11006-like"/>
</dbReference>
<dbReference type="Pfam" id="PF24864">
    <property type="entry name" value="DUF7730"/>
    <property type="match status" value="1"/>
</dbReference>
<comment type="subcellular location">
    <subcellularLocation>
        <location evidence="2">Nucleus</location>
    </subcellularLocation>
</comment>
<dbReference type="InterPro" id="IPR056632">
    <property type="entry name" value="DUF7730"/>
</dbReference>
<gene>
    <name evidence="5" type="ORF">LTR77_004516</name>
</gene>
<feature type="compositionally biased region" description="Basic and acidic residues" evidence="3">
    <location>
        <begin position="365"/>
        <end position="375"/>
    </location>
</feature>
<dbReference type="PANTHER" id="PTHR42085:SF8">
    <property type="entry name" value="F-BOX DOMAIN-CONTAINING PROTEIN"/>
    <property type="match status" value="1"/>
</dbReference>
<protein>
    <recommendedName>
        <fullName evidence="4">Fork-head domain-containing protein</fullName>
    </recommendedName>
</protein>
<dbReference type="EMBL" id="JAVRRT010000006">
    <property type="protein sequence ID" value="KAK5171372.1"/>
    <property type="molecule type" value="Genomic_DNA"/>
</dbReference>
<keyword evidence="6" id="KW-1185">Reference proteome</keyword>
<evidence type="ECO:0000256" key="3">
    <source>
        <dbReference type="SAM" id="MobiDB-lite"/>
    </source>
</evidence>
<dbReference type="RefSeq" id="XP_064660400.1">
    <property type="nucleotide sequence ID" value="XM_064801770.1"/>
</dbReference>
<evidence type="ECO:0000259" key="4">
    <source>
        <dbReference type="PROSITE" id="PS50039"/>
    </source>
</evidence>
<dbReference type="InterPro" id="IPR001766">
    <property type="entry name" value="Fork_head_dom"/>
</dbReference>
<feature type="DNA-binding region" description="Fork-head" evidence="2">
    <location>
        <begin position="29"/>
        <end position="119"/>
    </location>
</feature>
<reference evidence="5 6" key="1">
    <citation type="submission" date="2023-08" db="EMBL/GenBank/DDBJ databases">
        <title>Black Yeasts Isolated from many extreme environments.</title>
        <authorList>
            <person name="Coleine C."/>
            <person name="Stajich J.E."/>
            <person name="Selbmann L."/>
        </authorList>
    </citation>
    <scope>NUCLEOTIDE SEQUENCE [LARGE SCALE GENOMIC DNA]</scope>
    <source>
        <strain evidence="5 6">CCFEE 5935</strain>
    </source>
</reference>
<feature type="compositionally biased region" description="Basic and acidic residues" evidence="3">
    <location>
        <begin position="389"/>
        <end position="407"/>
    </location>
</feature>
<dbReference type="GO" id="GO:0003700">
    <property type="term" value="F:DNA-binding transcription factor activity"/>
    <property type="evidence" value="ECO:0007669"/>
    <property type="project" value="InterPro"/>
</dbReference>
<feature type="compositionally biased region" description="Basic residues" evidence="3">
    <location>
        <begin position="376"/>
        <end position="388"/>
    </location>
</feature>
<dbReference type="GO" id="GO:0043565">
    <property type="term" value="F:sequence-specific DNA binding"/>
    <property type="evidence" value="ECO:0007669"/>
    <property type="project" value="InterPro"/>
</dbReference>
<keyword evidence="2" id="KW-0539">Nucleus</keyword>
<evidence type="ECO:0000313" key="6">
    <source>
        <dbReference type="Proteomes" id="UP001337655"/>
    </source>
</evidence>
<proteinExistence type="predicted"/>
<organism evidence="5 6">
    <name type="scientific">Saxophila tyrrhenica</name>
    <dbReference type="NCBI Taxonomy" id="1690608"/>
    <lineage>
        <taxon>Eukaryota</taxon>
        <taxon>Fungi</taxon>
        <taxon>Dikarya</taxon>
        <taxon>Ascomycota</taxon>
        <taxon>Pezizomycotina</taxon>
        <taxon>Dothideomycetes</taxon>
        <taxon>Dothideomycetidae</taxon>
        <taxon>Mycosphaerellales</taxon>
        <taxon>Extremaceae</taxon>
        <taxon>Saxophila</taxon>
    </lineage>
</organism>
<dbReference type="Proteomes" id="UP001337655">
    <property type="component" value="Unassembled WGS sequence"/>
</dbReference>
<dbReference type="PANTHER" id="PTHR42085">
    <property type="entry name" value="F-BOX DOMAIN-CONTAINING PROTEIN"/>
    <property type="match status" value="1"/>
</dbReference>
<accession>A0AAV9PGC9</accession>
<dbReference type="AlphaFoldDB" id="A0AAV9PGC9"/>
<keyword evidence="1 2" id="KW-0238">DNA-binding</keyword>
<feature type="compositionally biased region" description="Basic residues" evidence="3">
    <location>
        <begin position="408"/>
        <end position="417"/>
    </location>
</feature>
<evidence type="ECO:0000256" key="2">
    <source>
        <dbReference type="PROSITE-ProRule" id="PRU00089"/>
    </source>
</evidence>
<feature type="region of interest" description="Disordered" evidence="3">
    <location>
        <begin position="365"/>
        <end position="417"/>
    </location>
</feature>
<feature type="domain" description="Fork-head" evidence="4">
    <location>
        <begin position="29"/>
        <end position="119"/>
    </location>
</feature>
<comment type="caution">
    <text evidence="5">The sequence shown here is derived from an EMBL/GenBank/DDBJ whole genome shotgun (WGS) entry which is preliminary data.</text>
</comment>
<sequence>MASTTMVKSPSIKARIRTAIAPWRLGEDEPDFTYEQLVVMAILMNDGEASEVEIHKWVLDTFSFYREQLARALRVSTRKERWNHSFQDYFPHTFHHGLNLTFQGFETPLREVMYEGSGSDTSDSGDDENDGRIFSVTDAAGAEFLCPIFPHPPRAIDTSAFDFFALPAELRGAIYGIVFSYPKSGLATQLCRKREPFYVSSRTREYEHAVSWEDCDILQGARNSETAIRTRPMEDILEPLLVSKQFYAEAMPVFYRTNNFHATSTSVLYHMLIRMAPNRLQHLTQISFQYHGNFGTETTKAFAILAQLDHLKKLDIFANKQEWIGRGSFVPSSKRYSSVMNMDGVDKLRAIRGLDRVTFHGSPTLERELKPDMLKPKTKKKSTRAGTKRKGDGREHPLTFVVKEAKAKKPRRTYQSG</sequence>
<evidence type="ECO:0000313" key="5">
    <source>
        <dbReference type="EMBL" id="KAK5171372.1"/>
    </source>
</evidence>
<evidence type="ECO:0000256" key="1">
    <source>
        <dbReference type="ARBA" id="ARBA00023125"/>
    </source>
</evidence>
<dbReference type="GO" id="GO:0005634">
    <property type="term" value="C:nucleus"/>
    <property type="evidence" value="ECO:0007669"/>
    <property type="project" value="UniProtKB-SubCell"/>
</dbReference>
<name>A0AAV9PGC9_9PEZI</name>